<dbReference type="Gene3D" id="1.10.630.10">
    <property type="entry name" value="Cytochrome P450"/>
    <property type="match status" value="1"/>
</dbReference>
<dbReference type="PRINTS" id="PR00465">
    <property type="entry name" value="EP450IV"/>
</dbReference>
<keyword evidence="4 6" id="KW-0479">Metal-binding</keyword>
<dbReference type="InterPro" id="IPR036396">
    <property type="entry name" value="Cyt_P450_sf"/>
</dbReference>
<dbReference type="InterPro" id="IPR002403">
    <property type="entry name" value="Cyt_P450_E_grp-IV"/>
</dbReference>
<evidence type="ECO:0000256" key="7">
    <source>
        <dbReference type="SAM" id="SignalP"/>
    </source>
</evidence>
<evidence type="ECO:0000256" key="6">
    <source>
        <dbReference type="PIRSR" id="PIRSR602403-1"/>
    </source>
</evidence>
<keyword evidence="5 6" id="KW-0408">Iron</keyword>
<dbReference type="Pfam" id="PF00067">
    <property type="entry name" value="p450"/>
    <property type="match status" value="1"/>
</dbReference>
<sequence length="517" mass="57782">MSLMIYVAPIALVIIFSVWRKSSSPPKGHPPVIDIPAEDMFRNPRKAYESALKKHGPVIGVYRKGRLEFIVDDQFTAEVLTNDSVFSFESGTLTILNLHPLLLLPRSFIRDIDKLVNEGLVPLMNQIIRKITPIFEQNMLELTDKARKVTSTDAIPVDLVGLIHKTMAESMLTIIFGETYTTPADIRAAENIASDIAVLSGIYQNIGYWSRTFPATWRVITWVRVMGFSIPWNFVRIIGFRVWKDLRLWSKSGTTSHLHKESLLHYLAQRYSSKDTHTVRLTLSDSLWILGLTLGLLFASIHQTYAESSASCDVAVSHFLLSAAVIIWVVFELAVRPEIIPTLRAELQDVLEVDEHTGKLTLTSASLKNAERLDSFIREVMRTKGDTLSTIRLTMRDVTLGGYTIPKGQLVCPLATLSHRNPAYHGDDAEEFVGDRWVGQGKPAVMVSPSYWPFGLGRFACPGRALAVAEIKLAVFFLIGRAFPSLEGDKYEVVDPLNITSVPPVGQLLLRPAPPMF</sequence>
<name>A0AA39JVC4_9AGAR</name>
<comment type="caution">
    <text evidence="8">The sequence shown here is derived from an EMBL/GenBank/DDBJ whole genome shotgun (WGS) entry which is preliminary data.</text>
</comment>
<dbReference type="PANTHER" id="PTHR24304:SF2">
    <property type="entry name" value="24-HYDROXYCHOLESTEROL 7-ALPHA-HYDROXYLASE"/>
    <property type="match status" value="1"/>
</dbReference>
<dbReference type="GO" id="GO:0004497">
    <property type="term" value="F:monooxygenase activity"/>
    <property type="evidence" value="ECO:0007669"/>
    <property type="project" value="InterPro"/>
</dbReference>
<accession>A0AA39JVC4</accession>
<evidence type="ECO:0000313" key="8">
    <source>
        <dbReference type="EMBL" id="KAK0449474.1"/>
    </source>
</evidence>
<dbReference type="PANTHER" id="PTHR24304">
    <property type="entry name" value="CYTOCHROME P450 FAMILY 7"/>
    <property type="match status" value="1"/>
</dbReference>
<keyword evidence="9" id="KW-1185">Reference proteome</keyword>
<gene>
    <name evidence="8" type="ORF">EV421DRAFT_1420593</name>
</gene>
<dbReference type="AlphaFoldDB" id="A0AA39JVC4"/>
<dbReference type="GO" id="GO:0005506">
    <property type="term" value="F:iron ion binding"/>
    <property type="evidence" value="ECO:0007669"/>
    <property type="project" value="InterPro"/>
</dbReference>
<dbReference type="InterPro" id="IPR050529">
    <property type="entry name" value="CYP450_sterol_14alpha_dmase"/>
</dbReference>
<organism evidence="8 9">
    <name type="scientific">Armillaria borealis</name>
    <dbReference type="NCBI Taxonomy" id="47425"/>
    <lineage>
        <taxon>Eukaryota</taxon>
        <taxon>Fungi</taxon>
        <taxon>Dikarya</taxon>
        <taxon>Basidiomycota</taxon>
        <taxon>Agaricomycotina</taxon>
        <taxon>Agaricomycetes</taxon>
        <taxon>Agaricomycetidae</taxon>
        <taxon>Agaricales</taxon>
        <taxon>Marasmiineae</taxon>
        <taxon>Physalacriaceae</taxon>
        <taxon>Armillaria</taxon>
    </lineage>
</organism>
<dbReference type="GO" id="GO:0020037">
    <property type="term" value="F:heme binding"/>
    <property type="evidence" value="ECO:0007669"/>
    <property type="project" value="InterPro"/>
</dbReference>
<feature type="signal peptide" evidence="7">
    <location>
        <begin position="1"/>
        <end position="24"/>
    </location>
</feature>
<evidence type="ECO:0000256" key="1">
    <source>
        <dbReference type="ARBA" id="ARBA00001971"/>
    </source>
</evidence>
<evidence type="ECO:0000256" key="3">
    <source>
        <dbReference type="ARBA" id="ARBA00022617"/>
    </source>
</evidence>
<comment type="similarity">
    <text evidence="2">Belongs to the cytochrome P450 family.</text>
</comment>
<dbReference type="InterPro" id="IPR001128">
    <property type="entry name" value="Cyt_P450"/>
</dbReference>
<dbReference type="SUPFAM" id="SSF48264">
    <property type="entry name" value="Cytochrome P450"/>
    <property type="match status" value="1"/>
</dbReference>
<keyword evidence="7" id="KW-0732">Signal</keyword>
<evidence type="ECO:0000256" key="2">
    <source>
        <dbReference type="ARBA" id="ARBA00010617"/>
    </source>
</evidence>
<reference evidence="8" key="1">
    <citation type="submission" date="2023-06" db="EMBL/GenBank/DDBJ databases">
        <authorList>
            <consortium name="Lawrence Berkeley National Laboratory"/>
            <person name="Ahrendt S."/>
            <person name="Sahu N."/>
            <person name="Indic B."/>
            <person name="Wong-Bajracharya J."/>
            <person name="Merenyi Z."/>
            <person name="Ke H.-M."/>
            <person name="Monk M."/>
            <person name="Kocsube S."/>
            <person name="Drula E."/>
            <person name="Lipzen A."/>
            <person name="Balint B."/>
            <person name="Henrissat B."/>
            <person name="Andreopoulos B."/>
            <person name="Martin F.M."/>
            <person name="Harder C.B."/>
            <person name="Rigling D."/>
            <person name="Ford K.L."/>
            <person name="Foster G.D."/>
            <person name="Pangilinan J."/>
            <person name="Papanicolaou A."/>
            <person name="Barry K."/>
            <person name="LaButti K."/>
            <person name="Viragh M."/>
            <person name="Koriabine M."/>
            <person name="Yan M."/>
            <person name="Riley R."/>
            <person name="Champramary S."/>
            <person name="Plett K.L."/>
            <person name="Tsai I.J."/>
            <person name="Slot J."/>
            <person name="Sipos G."/>
            <person name="Plett J."/>
            <person name="Nagy L.G."/>
            <person name="Grigoriev I.V."/>
        </authorList>
    </citation>
    <scope>NUCLEOTIDE SEQUENCE</scope>
    <source>
        <strain evidence="8">FPL87.14</strain>
    </source>
</reference>
<evidence type="ECO:0000256" key="5">
    <source>
        <dbReference type="ARBA" id="ARBA00023004"/>
    </source>
</evidence>
<feature type="binding site" description="axial binding residue" evidence="6">
    <location>
        <position position="461"/>
    </location>
    <ligand>
        <name>heme</name>
        <dbReference type="ChEBI" id="CHEBI:30413"/>
    </ligand>
    <ligandPart>
        <name>Fe</name>
        <dbReference type="ChEBI" id="CHEBI:18248"/>
    </ligandPart>
</feature>
<dbReference type="EMBL" id="JAUEPT010000008">
    <property type="protein sequence ID" value="KAK0449474.1"/>
    <property type="molecule type" value="Genomic_DNA"/>
</dbReference>
<dbReference type="Proteomes" id="UP001175226">
    <property type="component" value="Unassembled WGS sequence"/>
</dbReference>
<evidence type="ECO:0000256" key="4">
    <source>
        <dbReference type="ARBA" id="ARBA00022723"/>
    </source>
</evidence>
<evidence type="ECO:0000313" key="9">
    <source>
        <dbReference type="Proteomes" id="UP001175226"/>
    </source>
</evidence>
<comment type="cofactor">
    <cofactor evidence="1 6">
        <name>heme</name>
        <dbReference type="ChEBI" id="CHEBI:30413"/>
    </cofactor>
</comment>
<dbReference type="GO" id="GO:0016705">
    <property type="term" value="F:oxidoreductase activity, acting on paired donors, with incorporation or reduction of molecular oxygen"/>
    <property type="evidence" value="ECO:0007669"/>
    <property type="project" value="InterPro"/>
</dbReference>
<proteinExistence type="inferred from homology"/>
<keyword evidence="3 6" id="KW-0349">Heme</keyword>
<feature type="chain" id="PRO_5041462060" evidence="7">
    <location>
        <begin position="25"/>
        <end position="517"/>
    </location>
</feature>
<protein>
    <submittedName>
        <fullName evidence="8">Cytochrome P450</fullName>
    </submittedName>
</protein>